<reference evidence="7" key="1">
    <citation type="submission" date="2015-10" db="EMBL/GenBank/DDBJ databases">
        <title>Genome of Paenibacillus bovis sp. nov.</title>
        <authorList>
            <person name="Wu Z."/>
            <person name="Gao C."/>
            <person name="Liu Z."/>
            <person name="Zheng H."/>
        </authorList>
    </citation>
    <scope>NUCLEOTIDE SEQUENCE [LARGE SCALE GENOMIC DNA]</scope>
    <source>
        <strain evidence="7">BD3526</strain>
    </source>
</reference>
<dbReference type="InterPro" id="IPR000847">
    <property type="entry name" value="LysR_HTH_N"/>
</dbReference>
<evidence type="ECO:0000259" key="5">
    <source>
        <dbReference type="PROSITE" id="PS50931"/>
    </source>
</evidence>
<dbReference type="GO" id="GO:0003677">
    <property type="term" value="F:DNA binding"/>
    <property type="evidence" value="ECO:0007669"/>
    <property type="project" value="UniProtKB-KW"/>
</dbReference>
<evidence type="ECO:0000313" key="6">
    <source>
        <dbReference type="EMBL" id="ANF98120.1"/>
    </source>
</evidence>
<feature type="domain" description="HTH lysR-type" evidence="5">
    <location>
        <begin position="1"/>
        <end position="59"/>
    </location>
</feature>
<sequence length="297" mass="33102">MTITQIMVFVRVAETLNFTQAAQELHMTQPAVSHAIASIENELDVQLLLRDRKKGVLLTEVGQRVLLEFRSILQSMQKVQQQVAAEKGLDIGTITIGAFPSASAYFLPPIIHQIRQNYPNLVFDLQEGSTNEVREWVHSRQIEAGLILLPDPLVDTIPLYSDQMIVLLPDGHPLHAQETISIRHLDGQDMILCKGGHEVAIMEAFQREKSHLRINFTTHNISTLVNMVRQGLGIGIVSELALSMFPHELTVREVSPQITRQIGIAVPSLGNASLAVQLFVRTAKELFTAEMADQQIL</sequence>
<dbReference type="PANTHER" id="PTHR30419">
    <property type="entry name" value="HTH-TYPE TRANSCRIPTIONAL REGULATOR YBHD"/>
    <property type="match status" value="1"/>
</dbReference>
<evidence type="ECO:0000256" key="1">
    <source>
        <dbReference type="ARBA" id="ARBA00009437"/>
    </source>
</evidence>
<evidence type="ECO:0000256" key="2">
    <source>
        <dbReference type="ARBA" id="ARBA00023015"/>
    </source>
</evidence>
<keyword evidence="3" id="KW-0238">DNA-binding</keyword>
<dbReference type="OrthoDB" id="63123at2"/>
<accession>A0A172ZLW2</accession>
<dbReference type="GO" id="GO:0005829">
    <property type="term" value="C:cytosol"/>
    <property type="evidence" value="ECO:0007669"/>
    <property type="project" value="TreeGrafter"/>
</dbReference>
<dbReference type="Gene3D" id="3.40.190.10">
    <property type="entry name" value="Periplasmic binding protein-like II"/>
    <property type="match status" value="2"/>
</dbReference>
<dbReference type="KEGG" id="pbv:AR543_20325"/>
<dbReference type="GO" id="GO:0003700">
    <property type="term" value="F:DNA-binding transcription factor activity"/>
    <property type="evidence" value="ECO:0007669"/>
    <property type="project" value="InterPro"/>
</dbReference>
<dbReference type="CDD" id="cd05466">
    <property type="entry name" value="PBP2_LTTR_substrate"/>
    <property type="match status" value="1"/>
</dbReference>
<evidence type="ECO:0000256" key="3">
    <source>
        <dbReference type="ARBA" id="ARBA00023125"/>
    </source>
</evidence>
<gene>
    <name evidence="6" type="ORF">AR543_20325</name>
</gene>
<dbReference type="SUPFAM" id="SSF46785">
    <property type="entry name" value="Winged helix' DNA-binding domain"/>
    <property type="match status" value="1"/>
</dbReference>
<keyword evidence="4" id="KW-0804">Transcription</keyword>
<dbReference type="Proteomes" id="UP000078148">
    <property type="component" value="Chromosome"/>
</dbReference>
<keyword evidence="2" id="KW-0805">Transcription regulation</keyword>
<dbReference type="STRING" id="1616788.AR543_20325"/>
<dbReference type="EMBL" id="CP013023">
    <property type="protein sequence ID" value="ANF98120.1"/>
    <property type="molecule type" value="Genomic_DNA"/>
</dbReference>
<dbReference type="Gene3D" id="1.10.10.10">
    <property type="entry name" value="Winged helix-like DNA-binding domain superfamily/Winged helix DNA-binding domain"/>
    <property type="match status" value="1"/>
</dbReference>
<dbReference type="FunFam" id="1.10.10.10:FF:000001">
    <property type="entry name" value="LysR family transcriptional regulator"/>
    <property type="match status" value="1"/>
</dbReference>
<dbReference type="RefSeq" id="WP_060536201.1">
    <property type="nucleotide sequence ID" value="NZ_CP013023.1"/>
</dbReference>
<dbReference type="InterPro" id="IPR005119">
    <property type="entry name" value="LysR_subst-bd"/>
</dbReference>
<dbReference type="Pfam" id="PF03466">
    <property type="entry name" value="LysR_substrate"/>
    <property type="match status" value="1"/>
</dbReference>
<dbReference type="PRINTS" id="PR00039">
    <property type="entry name" value="HTHLYSR"/>
</dbReference>
<dbReference type="Pfam" id="PF00126">
    <property type="entry name" value="HTH_1"/>
    <property type="match status" value="1"/>
</dbReference>
<evidence type="ECO:0000313" key="7">
    <source>
        <dbReference type="Proteomes" id="UP000078148"/>
    </source>
</evidence>
<comment type="similarity">
    <text evidence="1">Belongs to the LysR transcriptional regulatory family.</text>
</comment>
<dbReference type="InterPro" id="IPR036390">
    <property type="entry name" value="WH_DNA-bd_sf"/>
</dbReference>
<reference evidence="6 7" key="2">
    <citation type="journal article" date="2016" name="Int. J. Syst. Evol. Microbiol.">
        <title>Paenibacillus bovis sp. nov., isolated from raw yak (Bos grunniens) milk.</title>
        <authorList>
            <person name="Gao C."/>
            <person name="Han J."/>
            <person name="Liu Z."/>
            <person name="Xu X."/>
            <person name="Hang F."/>
            <person name="Wu Z."/>
        </authorList>
    </citation>
    <scope>NUCLEOTIDE SEQUENCE [LARGE SCALE GENOMIC DNA]</scope>
    <source>
        <strain evidence="6 7">BD3526</strain>
    </source>
</reference>
<dbReference type="InterPro" id="IPR050950">
    <property type="entry name" value="HTH-type_LysR_regulators"/>
</dbReference>
<keyword evidence="7" id="KW-1185">Reference proteome</keyword>
<protein>
    <submittedName>
        <fullName evidence="6">LysR family transcriptional regulator</fullName>
    </submittedName>
</protein>
<dbReference type="PANTHER" id="PTHR30419:SF24">
    <property type="entry name" value="HTH-TYPE TRANSCRIPTIONAL REGULATOR CZCR"/>
    <property type="match status" value="1"/>
</dbReference>
<evidence type="ECO:0000256" key="4">
    <source>
        <dbReference type="ARBA" id="ARBA00023163"/>
    </source>
</evidence>
<proteinExistence type="inferred from homology"/>
<dbReference type="InterPro" id="IPR036388">
    <property type="entry name" value="WH-like_DNA-bd_sf"/>
</dbReference>
<name>A0A172ZLW2_9BACL</name>
<dbReference type="PROSITE" id="PS50931">
    <property type="entry name" value="HTH_LYSR"/>
    <property type="match status" value="1"/>
</dbReference>
<organism evidence="6 7">
    <name type="scientific">Paenibacillus bovis</name>
    <dbReference type="NCBI Taxonomy" id="1616788"/>
    <lineage>
        <taxon>Bacteria</taxon>
        <taxon>Bacillati</taxon>
        <taxon>Bacillota</taxon>
        <taxon>Bacilli</taxon>
        <taxon>Bacillales</taxon>
        <taxon>Paenibacillaceae</taxon>
        <taxon>Paenibacillus</taxon>
    </lineage>
</organism>
<dbReference type="SUPFAM" id="SSF53850">
    <property type="entry name" value="Periplasmic binding protein-like II"/>
    <property type="match status" value="1"/>
</dbReference>
<dbReference type="AlphaFoldDB" id="A0A172ZLW2"/>